<name>A0A7H9AWS5_ZYGMR</name>
<organism evidence="1 2">
    <name type="scientific">Zygotorulaspora mrakii</name>
    <name type="common">Zygosaccharomyces mrakii</name>
    <dbReference type="NCBI Taxonomy" id="42260"/>
    <lineage>
        <taxon>Eukaryota</taxon>
        <taxon>Fungi</taxon>
        <taxon>Dikarya</taxon>
        <taxon>Ascomycota</taxon>
        <taxon>Saccharomycotina</taxon>
        <taxon>Saccharomycetes</taxon>
        <taxon>Saccharomycetales</taxon>
        <taxon>Saccharomycetaceae</taxon>
        <taxon>Zygotorulaspora</taxon>
    </lineage>
</organism>
<dbReference type="GeneID" id="59234505"/>
<evidence type="ECO:0000313" key="1">
    <source>
        <dbReference type="EMBL" id="QLG70868.1"/>
    </source>
</evidence>
<keyword evidence="2" id="KW-1185">Reference proteome</keyword>
<gene>
    <name evidence="1" type="ORF">HG535_0A08130</name>
</gene>
<protein>
    <submittedName>
        <fullName evidence="1">Uncharacterized protein</fullName>
    </submittedName>
</protein>
<dbReference type="RefSeq" id="XP_037142596.1">
    <property type="nucleotide sequence ID" value="XM_037286701.1"/>
</dbReference>
<accession>A0A7H9AWS5</accession>
<dbReference type="OrthoDB" id="4065251at2759"/>
<sequence>MGTMFVDYSGLQRFSSINKSFGNSYLHLLHYNGLETVEERLRELQKIEKTVEAVQALRPEDVKDCIKDVDFLFKLAISVQQMVNQYDVIKRCPTLYVTKFADDKDSQVDMALPMSNSDVLRQTRKELYSNFDKFRSPLLEEVKKLILDLRPSDAFEEFDQWHVLQKCLFYESCSNISKFIIPKIDIVIIPVCFPMEFINQVNNEGFIKGESNLNFMKFDLGLRSQSLESLRNDSLFLRGTKAKISTIWKDGDAEDFIGTMCESSSAFKKHVVSPEHCKRPGFASLFRELFPEMADIHIPPTPIANARSVRKSSQTSKLQTSTDFAEPLSASATENHSFYDIFSPLSSNNLPTAVTPADMEVAMAENLKVPYIRTKQKPAAVHTKCNMAFPAPPPSLLSPFEEFETHSGIDQHSLRGKLKSIITRAKHRNQSQRERRTCEFDTIGSFAEFQTQTWNEMTSKKFLKFKYKKFKRNCHYLRDIAKQCFEDLQDASSI</sequence>
<proteinExistence type="predicted"/>
<evidence type="ECO:0000313" key="2">
    <source>
        <dbReference type="Proteomes" id="UP000509704"/>
    </source>
</evidence>
<reference evidence="1 2" key="1">
    <citation type="submission" date="2020-07" db="EMBL/GenBank/DDBJ databases">
        <title>The yeast mating-type switching endonuclease HO is a domesticated member of an unorthodox homing genetic element family.</title>
        <authorList>
            <person name="Coughlan A.Y."/>
            <person name="Lombardi L."/>
            <person name="Braun-Galleani S."/>
            <person name="Martos A.R."/>
            <person name="Galeote V."/>
            <person name="Bigey F."/>
            <person name="Dequin S."/>
            <person name="Byrne K.P."/>
            <person name="Wolfe K.H."/>
        </authorList>
    </citation>
    <scope>NUCLEOTIDE SEQUENCE [LARGE SCALE GENOMIC DNA]</scope>
    <source>
        <strain evidence="1 2">NRRL Y-6702</strain>
    </source>
</reference>
<dbReference type="KEGG" id="zmk:HG535_0A08130"/>
<dbReference type="EMBL" id="CP058604">
    <property type="protein sequence ID" value="QLG70868.1"/>
    <property type="molecule type" value="Genomic_DNA"/>
</dbReference>
<dbReference type="Proteomes" id="UP000509704">
    <property type="component" value="Chromosome 1"/>
</dbReference>
<dbReference type="AlphaFoldDB" id="A0A7H9AWS5"/>